<comment type="caution">
    <text evidence="4">The sequence shown here is derived from an EMBL/GenBank/DDBJ whole genome shotgun (WGS) entry which is preliminary data.</text>
</comment>
<dbReference type="OMA" id="EVRFQTQ"/>
<dbReference type="CDD" id="cd14399">
    <property type="entry name" value="UBA_PLICs"/>
    <property type="match status" value="1"/>
</dbReference>
<organism evidence="4 5">
    <name type="scientific">Folsomia candida</name>
    <name type="common">Springtail</name>
    <dbReference type="NCBI Taxonomy" id="158441"/>
    <lineage>
        <taxon>Eukaryota</taxon>
        <taxon>Metazoa</taxon>
        <taxon>Ecdysozoa</taxon>
        <taxon>Arthropoda</taxon>
        <taxon>Hexapoda</taxon>
        <taxon>Collembola</taxon>
        <taxon>Entomobryomorpha</taxon>
        <taxon>Isotomoidea</taxon>
        <taxon>Isotomidae</taxon>
        <taxon>Proisotominae</taxon>
        <taxon>Folsomia</taxon>
    </lineage>
</organism>
<feature type="compositionally biased region" description="Low complexity" evidence="1">
    <location>
        <begin position="492"/>
        <end position="504"/>
    </location>
</feature>
<dbReference type="PROSITE" id="PS50053">
    <property type="entry name" value="UBIQUITIN_2"/>
    <property type="match status" value="1"/>
</dbReference>
<dbReference type="SUPFAM" id="SSF54236">
    <property type="entry name" value="Ubiquitin-like"/>
    <property type="match status" value="1"/>
</dbReference>
<protein>
    <submittedName>
        <fullName evidence="4">Ubiquilin-1</fullName>
    </submittedName>
</protein>
<dbReference type="GO" id="GO:0006511">
    <property type="term" value="P:ubiquitin-dependent protein catabolic process"/>
    <property type="evidence" value="ECO:0007669"/>
    <property type="project" value="TreeGrafter"/>
</dbReference>
<feature type="domain" description="UBA" evidence="2">
    <location>
        <begin position="571"/>
        <end position="615"/>
    </location>
</feature>
<gene>
    <name evidence="4" type="ORF">Fcan01_02703</name>
</gene>
<dbReference type="AlphaFoldDB" id="A0A226F0G1"/>
<dbReference type="Pfam" id="PF00240">
    <property type="entry name" value="ubiquitin"/>
    <property type="match status" value="1"/>
</dbReference>
<dbReference type="Gene3D" id="1.10.260.100">
    <property type="match status" value="1"/>
</dbReference>
<dbReference type="PANTHER" id="PTHR10677">
    <property type="entry name" value="UBIQUILIN"/>
    <property type="match status" value="1"/>
</dbReference>
<dbReference type="FunFam" id="1.10.260.100:FF:000001">
    <property type="entry name" value="Ubiquilin 1"/>
    <property type="match status" value="1"/>
</dbReference>
<feature type="compositionally biased region" description="Low complexity" evidence="1">
    <location>
        <begin position="310"/>
        <end position="330"/>
    </location>
</feature>
<evidence type="ECO:0000259" key="2">
    <source>
        <dbReference type="PROSITE" id="PS50030"/>
    </source>
</evidence>
<feature type="region of interest" description="Disordered" evidence="1">
    <location>
        <begin position="479"/>
        <end position="517"/>
    </location>
</feature>
<feature type="region of interest" description="Disordered" evidence="1">
    <location>
        <begin position="285"/>
        <end position="354"/>
    </location>
</feature>
<reference evidence="4 5" key="1">
    <citation type="submission" date="2015-12" db="EMBL/GenBank/DDBJ databases">
        <title>The genome of Folsomia candida.</title>
        <authorList>
            <person name="Faddeeva A."/>
            <person name="Derks M.F."/>
            <person name="Anvar Y."/>
            <person name="Smit S."/>
            <person name="Van Straalen N."/>
            <person name="Roelofs D."/>
        </authorList>
    </citation>
    <scope>NUCLEOTIDE SEQUENCE [LARGE SCALE GENOMIC DNA]</scope>
    <source>
        <strain evidence="4 5">VU population</strain>
        <tissue evidence="4">Whole body</tissue>
    </source>
</reference>
<accession>A0A226F0G1</accession>
<dbReference type="InterPro" id="IPR029071">
    <property type="entry name" value="Ubiquitin-like_domsf"/>
</dbReference>
<feature type="compositionally biased region" description="Low complexity" evidence="1">
    <location>
        <begin position="99"/>
        <end position="119"/>
    </location>
</feature>
<dbReference type="Pfam" id="PF23195">
    <property type="entry name" value="UBQLN1"/>
    <property type="match status" value="1"/>
</dbReference>
<dbReference type="InterPro" id="IPR015940">
    <property type="entry name" value="UBA"/>
</dbReference>
<feature type="compositionally biased region" description="Low complexity" evidence="1">
    <location>
        <begin position="286"/>
        <end position="298"/>
    </location>
</feature>
<dbReference type="Gene3D" id="1.10.8.10">
    <property type="entry name" value="DNA helicase RuvA subunit, C-terminal domain"/>
    <property type="match status" value="1"/>
</dbReference>
<evidence type="ECO:0000313" key="5">
    <source>
        <dbReference type="Proteomes" id="UP000198287"/>
    </source>
</evidence>
<dbReference type="SMART" id="SM00727">
    <property type="entry name" value="STI1"/>
    <property type="match status" value="4"/>
</dbReference>
<proteinExistence type="predicted"/>
<dbReference type="InterPro" id="IPR009060">
    <property type="entry name" value="UBA-like_sf"/>
</dbReference>
<dbReference type="PANTHER" id="PTHR10677:SF3">
    <property type="entry name" value="FI07626P-RELATED"/>
    <property type="match status" value="1"/>
</dbReference>
<dbReference type="EMBL" id="LNIX01000001">
    <property type="protein sequence ID" value="OXA62641.1"/>
    <property type="molecule type" value="Genomic_DNA"/>
</dbReference>
<feature type="domain" description="Ubiquitin-like" evidence="3">
    <location>
        <begin position="17"/>
        <end position="91"/>
    </location>
</feature>
<dbReference type="SMART" id="SM00213">
    <property type="entry name" value="UBQ"/>
    <property type="match status" value="1"/>
</dbReference>
<dbReference type="SMART" id="SM00165">
    <property type="entry name" value="UBA"/>
    <property type="match status" value="1"/>
</dbReference>
<dbReference type="OrthoDB" id="9450922at2759"/>
<dbReference type="STRING" id="158441.A0A226F0G1"/>
<dbReference type="GO" id="GO:0005829">
    <property type="term" value="C:cytosol"/>
    <property type="evidence" value="ECO:0007669"/>
    <property type="project" value="TreeGrafter"/>
</dbReference>
<evidence type="ECO:0000313" key="4">
    <source>
        <dbReference type="EMBL" id="OXA62641.1"/>
    </source>
</evidence>
<feature type="compositionally biased region" description="Polar residues" evidence="1">
    <location>
        <begin position="331"/>
        <end position="341"/>
    </location>
</feature>
<dbReference type="InterPro" id="IPR015496">
    <property type="entry name" value="Ubiquilin"/>
</dbReference>
<feature type="region of interest" description="Disordered" evidence="1">
    <location>
        <begin position="90"/>
        <end position="137"/>
    </location>
</feature>
<dbReference type="FunFam" id="1.10.8.10:FF:000077">
    <property type="entry name" value="Ubiquilin like"/>
    <property type="match status" value="1"/>
</dbReference>
<keyword evidence="5" id="KW-1185">Reference proteome</keyword>
<dbReference type="GO" id="GO:0031593">
    <property type="term" value="F:polyubiquitin modification-dependent protein binding"/>
    <property type="evidence" value="ECO:0007669"/>
    <property type="project" value="TreeGrafter"/>
</dbReference>
<dbReference type="Proteomes" id="UP000198287">
    <property type="component" value="Unassembled WGS sequence"/>
</dbReference>
<sequence length="621" mass="65819">MADSTGAGSSDGNGNMMKITVKTPKEQHTIEISSTATVQEFRVRVAEQFNQPPELLCLIFSGKIMKDEESLVQHKLSDGFVVHLVIKSAASRSSQQEPSQSNVSSSGTTSSSATQNTTQSGGGFGLGGNVPNNPSNPFAAFGIPDLLGGGGGGGGGLGQMQQELMSNPEMMQQLMDSPFVQGIMNNPDIIRSMLNANPSIQQLLERNPELNHVLNNPEVLRQSINLARNPAAFQELMRTQDRALSNLESLPGGYNALQRMYRDIQEPMMSAVQDRLVGNPFAALVQNGGQNQGNPQQGVENREPLPNPWAPASANNNASAANRPTSTTSPGPINTTGQNANGSGGGPAPTGMTGLMQQMMQNMGGMQNLLNTPYTQNLLESLLGNPDLAHQMMSANPLFANNPQMQEQLRTMTPTLLSQLRDPEFQQVLSNPAALQAIMQIQQGIEQLRAAAPGFADRLGFGGMMGPLIPPAAAAAAAVTTTATRPPPAPTPGESTTVSSTTPSTPGPETNPPVGGAPNPFTGLAGLSISDQPMFNNLNRDALNEFMATMISSLAQNNAAQGQNQQHQQQPPEERYRAQLEQLTGMGFGNREANLQALIATFGDVNAAVERLLSNHNFPQS</sequence>
<dbReference type="SUPFAM" id="SSF46934">
    <property type="entry name" value="UBA-like"/>
    <property type="match status" value="1"/>
</dbReference>
<dbReference type="Pfam" id="PF00627">
    <property type="entry name" value="UBA"/>
    <property type="match status" value="1"/>
</dbReference>
<name>A0A226F0G1_FOLCA</name>
<dbReference type="PROSITE" id="PS50030">
    <property type="entry name" value="UBA"/>
    <property type="match status" value="1"/>
</dbReference>
<evidence type="ECO:0000256" key="1">
    <source>
        <dbReference type="SAM" id="MobiDB-lite"/>
    </source>
</evidence>
<dbReference type="Gene3D" id="3.10.20.90">
    <property type="entry name" value="Phosphatidylinositol 3-kinase Catalytic Subunit, Chain A, domain 1"/>
    <property type="match status" value="1"/>
</dbReference>
<dbReference type="InterPro" id="IPR006636">
    <property type="entry name" value="STI1_HS-bd"/>
</dbReference>
<evidence type="ECO:0000259" key="3">
    <source>
        <dbReference type="PROSITE" id="PS50053"/>
    </source>
</evidence>
<dbReference type="InterPro" id="IPR000626">
    <property type="entry name" value="Ubiquitin-like_dom"/>
</dbReference>